<evidence type="ECO:0000313" key="3">
    <source>
        <dbReference type="Proteomes" id="UP000540490"/>
    </source>
</evidence>
<protein>
    <recommendedName>
        <fullName evidence="5">STAS domain-containing protein</fullName>
    </recommendedName>
</protein>
<evidence type="ECO:0008006" key="5">
    <source>
        <dbReference type="Google" id="ProtNLM"/>
    </source>
</evidence>
<comment type="caution">
    <text evidence="1">The sequence shown here is derived from an EMBL/GenBank/DDBJ whole genome shotgun (WGS) entry which is preliminary data.</text>
</comment>
<proteinExistence type="predicted"/>
<accession>A0A7W4IHQ1</accession>
<gene>
    <name evidence="2" type="ORF">HLH25_01010</name>
    <name evidence="1" type="ORF">HLH26_00700</name>
</gene>
<evidence type="ECO:0000313" key="2">
    <source>
        <dbReference type="EMBL" id="MBB2192232.1"/>
    </source>
</evidence>
<dbReference type="Proteomes" id="UP000561077">
    <property type="component" value="Unassembled WGS sequence"/>
</dbReference>
<dbReference type="EMBL" id="JABEQO010000001">
    <property type="protein sequence ID" value="MBB2163073.1"/>
    <property type="molecule type" value="Genomic_DNA"/>
</dbReference>
<evidence type="ECO:0000313" key="4">
    <source>
        <dbReference type="Proteomes" id="UP000561077"/>
    </source>
</evidence>
<dbReference type="Proteomes" id="UP000540490">
    <property type="component" value="Unassembled WGS sequence"/>
</dbReference>
<dbReference type="EMBL" id="JABEQN010000001">
    <property type="protein sequence ID" value="MBB2192232.1"/>
    <property type="molecule type" value="Genomic_DNA"/>
</dbReference>
<name>A0A7W4IHQ1_9PROT</name>
<dbReference type="SUPFAM" id="SSF52091">
    <property type="entry name" value="SpoIIaa-like"/>
    <property type="match status" value="1"/>
</dbReference>
<sequence>MGRFLMTADVETPAVPSTAPVPLPERLDTATVGVLKGLVQQAEATESALDASGVAYVGGLCLQVLLASGRPLVAPSEKVREAFALFGVSEFLSEPSTPSSELSA</sequence>
<organism evidence="1 4">
    <name type="scientific">Gluconacetobacter dulcium</name>
    <dbReference type="NCBI Taxonomy" id="2729096"/>
    <lineage>
        <taxon>Bacteria</taxon>
        <taxon>Pseudomonadati</taxon>
        <taxon>Pseudomonadota</taxon>
        <taxon>Alphaproteobacteria</taxon>
        <taxon>Acetobacterales</taxon>
        <taxon>Acetobacteraceae</taxon>
        <taxon>Gluconacetobacter</taxon>
    </lineage>
</organism>
<keyword evidence="3" id="KW-1185">Reference proteome</keyword>
<dbReference type="AlphaFoldDB" id="A0A7W4IHQ1"/>
<evidence type="ECO:0000313" key="1">
    <source>
        <dbReference type="EMBL" id="MBB2163073.1"/>
    </source>
</evidence>
<reference evidence="3 4" key="1">
    <citation type="submission" date="2020-04" db="EMBL/GenBank/DDBJ databases">
        <title>Description of novel Gluconacetobacter.</title>
        <authorList>
            <person name="Sombolestani A."/>
        </authorList>
    </citation>
    <scope>NUCLEOTIDE SEQUENCE [LARGE SCALE GENOMIC DNA]</scope>
    <source>
        <strain evidence="2 3">LMG 1728</strain>
        <strain evidence="1 4">LMG 1731</strain>
    </source>
</reference>
<dbReference type="InterPro" id="IPR036513">
    <property type="entry name" value="STAS_dom_sf"/>
</dbReference>